<evidence type="ECO:0000313" key="1">
    <source>
        <dbReference type="EMBL" id="GAA5090780.1"/>
    </source>
</evidence>
<accession>A0ABP9M7U7</accession>
<sequence>MKRAAEIAAQVFTARDAMLRDTAEDMRVAFLLFDSATETLMVRRVQYLSSYLLRSDSPWHVRPDQQVSPTLDDPDQRDREQALRAPKDYIHWSFSRTQVAGIDRNFDDKLRFLAWNGDIPREYVSIVSRLHEYRNEMYHREESRPEALRIIVHLYAFLVCEFLEHLSPQTFSWSTESTNQEARMFTRIGVAVPSSRGVMRGLELQAQMANALRKDLDLADAPELIAAYIADRVKGIHDSLEFIGDVAGSVYRAEYSEMDTVRFVCEPTPAGPRCKTPTRADIRRWDEWSVGARKLLDPLSAFRSLAEFEKQFEPFERAVSEVALQADLEVDRQIEDAKERRFAEADSD</sequence>
<reference evidence="2" key="1">
    <citation type="journal article" date="2019" name="Int. J. Syst. Evol. Microbiol.">
        <title>The Global Catalogue of Microorganisms (GCM) 10K type strain sequencing project: providing services to taxonomists for standard genome sequencing and annotation.</title>
        <authorList>
            <consortium name="The Broad Institute Genomics Platform"/>
            <consortium name="The Broad Institute Genome Sequencing Center for Infectious Disease"/>
            <person name="Wu L."/>
            <person name="Ma J."/>
        </authorList>
    </citation>
    <scope>NUCLEOTIDE SEQUENCE [LARGE SCALE GENOMIC DNA]</scope>
    <source>
        <strain evidence="2">JCM 18959</strain>
    </source>
</reference>
<dbReference type="EMBL" id="BAABKZ010000001">
    <property type="protein sequence ID" value="GAA5090780.1"/>
    <property type="molecule type" value="Genomic_DNA"/>
</dbReference>
<organism evidence="1 2">
    <name type="scientific">Microbacterium yannicii</name>
    <dbReference type="NCBI Taxonomy" id="671622"/>
    <lineage>
        <taxon>Bacteria</taxon>
        <taxon>Bacillati</taxon>
        <taxon>Actinomycetota</taxon>
        <taxon>Actinomycetes</taxon>
        <taxon>Micrococcales</taxon>
        <taxon>Microbacteriaceae</taxon>
        <taxon>Microbacterium</taxon>
    </lineage>
</organism>
<dbReference type="RefSeq" id="WP_194413440.1">
    <property type="nucleotide sequence ID" value="NZ_BAABKZ010000001.1"/>
</dbReference>
<protein>
    <recommendedName>
        <fullName evidence="3">DUF4145 domain-containing protein</fullName>
    </recommendedName>
</protein>
<gene>
    <name evidence="1" type="ORF">GCM10025760_16890</name>
</gene>
<comment type="caution">
    <text evidence="1">The sequence shown here is derived from an EMBL/GenBank/DDBJ whole genome shotgun (WGS) entry which is preliminary data.</text>
</comment>
<keyword evidence="2" id="KW-1185">Reference proteome</keyword>
<evidence type="ECO:0008006" key="3">
    <source>
        <dbReference type="Google" id="ProtNLM"/>
    </source>
</evidence>
<dbReference type="Proteomes" id="UP001501407">
    <property type="component" value="Unassembled WGS sequence"/>
</dbReference>
<proteinExistence type="predicted"/>
<evidence type="ECO:0000313" key="2">
    <source>
        <dbReference type="Proteomes" id="UP001501407"/>
    </source>
</evidence>
<name>A0ABP9M7U7_9MICO</name>